<dbReference type="PROSITE" id="PS51128">
    <property type="entry name" value="ZF_DKSA_2"/>
    <property type="match status" value="1"/>
</dbReference>
<keyword evidence="2" id="KW-0863">Zinc-finger</keyword>
<gene>
    <name evidence="6" type="ORF">CLV52_1159</name>
</gene>
<evidence type="ECO:0000256" key="3">
    <source>
        <dbReference type="ARBA" id="ARBA00022833"/>
    </source>
</evidence>
<dbReference type="EMBL" id="SOAM01000001">
    <property type="protein sequence ID" value="TDS80593.1"/>
    <property type="molecule type" value="Genomic_DNA"/>
</dbReference>
<name>A0A4R7FRZ8_9MICO</name>
<dbReference type="PANTHER" id="PTHR33823:SF4">
    <property type="entry name" value="GENERAL STRESS PROTEIN 16O"/>
    <property type="match status" value="1"/>
</dbReference>
<evidence type="ECO:0000259" key="5">
    <source>
        <dbReference type="Pfam" id="PF01258"/>
    </source>
</evidence>
<evidence type="ECO:0000256" key="1">
    <source>
        <dbReference type="ARBA" id="ARBA00022723"/>
    </source>
</evidence>
<accession>A0A4R7FRZ8</accession>
<dbReference type="RefSeq" id="WP_133765296.1">
    <property type="nucleotide sequence ID" value="NZ_BAAARP010000001.1"/>
</dbReference>
<dbReference type="Pfam" id="PF01258">
    <property type="entry name" value="zf-dskA_traR"/>
    <property type="match status" value="1"/>
</dbReference>
<keyword evidence="1" id="KW-0479">Metal-binding</keyword>
<reference evidence="6 7" key="1">
    <citation type="submission" date="2019-03" db="EMBL/GenBank/DDBJ databases">
        <title>Genomic Encyclopedia of Archaeal and Bacterial Type Strains, Phase II (KMG-II): from individual species to whole genera.</title>
        <authorList>
            <person name="Goeker M."/>
        </authorList>
    </citation>
    <scope>NUCLEOTIDE SEQUENCE [LARGE SCALE GENOMIC DNA]</scope>
    <source>
        <strain evidence="6 7">DSM 24782</strain>
    </source>
</reference>
<dbReference type="Gene3D" id="1.20.120.910">
    <property type="entry name" value="DksA, coiled-coil domain"/>
    <property type="match status" value="1"/>
</dbReference>
<feature type="zinc finger region" description="dksA C4-type" evidence="4">
    <location>
        <begin position="87"/>
        <end position="111"/>
    </location>
</feature>
<keyword evidence="3" id="KW-0862">Zinc</keyword>
<dbReference type="SUPFAM" id="SSF109635">
    <property type="entry name" value="DnaK suppressor protein DksA, alpha-hairpin domain"/>
    <property type="match status" value="1"/>
</dbReference>
<comment type="caution">
    <text evidence="6">The sequence shown here is derived from an EMBL/GenBank/DDBJ whole genome shotgun (WGS) entry which is preliminary data.</text>
</comment>
<feature type="domain" description="Zinc finger DksA/TraR C4-type" evidence="5">
    <location>
        <begin position="85"/>
        <end position="109"/>
    </location>
</feature>
<protein>
    <submittedName>
        <fullName evidence="6">TraR/DksA family transcriptional regulator</fullName>
    </submittedName>
</protein>
<evidence type="ECO:0000256" key="4">
    <source>
        <dbReference type="PROSITE-ProRule" id="PRU00510"/>
    </source>
</evidence>
<dbReference type="InterPro" id="IPR000962">
    <property type="entry name" value="Znf_DskA_TraR"/>
</dbReference>
<dbReference type="OrthoDB" id="1121111at2"/>
<evidence type="ECO:0000313" key="7">
    <source>
        <dbReference type="Proteomes" id="UP000295344"/>
    </source>
</evidence>
<dbReference type="PANTHER" id="PTHR33823">
    <property type="entry name" value="RNA POLYMERASE-BINDING TRANSCRIPTION FACTOR DKSA-RELATED"/>
    <property type="match status" value="1"/>
</dbReference>
<dbReference type="AlphaFoldDB" id="A0A4R7FRZ8"/>
<organism evidence="6 7">
    <name type="scientific">Amnibacterium kyonggiense</name>
    <dbReference type="NCBI Taxonomy" id="595671"/>
    <lineage>
        <taxon>Bacteria</taxon>
        <taxon>Bacillati</taxon>
        <taxon>Actinomycetota</taxon>
        <taxon>Actinomycetes</taxon>
        <taxon>Micrococcales</taxon>
        <taxon>Microbacteriaceae</taxon>
        <taxon>Amnibacterium</taxon>
    </lineage>
</organism>
<evidence type="ECO:0000256" key="2">
    <source>
        <dbReference type="ARBA" id="ARBA00022771"/>
    </source>
</evidence>
<proteinExistence type="predicted"/>
<dbReference type="GO" id="GO:0008270">
    <property type="term" value="F:zinc ion binding"/>
    <property type="evidence" value="ECO:0007669"/>
    <property type="project" value="UniProtKB-KW"/>
</dbReference>
<dbReference type="InterPro" id="IPR037187">
    <property type="entry name" value="DnaK_N"/>
</dbReference>
<evidence type="ECO:0000313" key="6">
    <source>
        <dbReference type="EMBL" id="TDS80593.1"/>
    </source>
</evidence>
<keyword evidence="7" id="KW-1185">Reference proteome</keyword>
<dbReference type="Proteomes" id="UP000295344">
    <property type="component" value="Unassembled WGS sequence"/>
</dbReference>
<sequence>MSSAPVEARLHALRAETEAELRAAGERIDAMTAARADANADDEHDPEGATIGFEWSQADALRGGLRQRLAEIDAALTRIADGTDGVCAVCGEPIAPGRLEARPTTDRCIRHA</sequence>